<proteinExistence type="predicted"/>
<evidence type="ECO:0000313" key="4">
    <source>
        <dbReference type="EMBL" id="SEO24676.1"/>
    </source>
</evidence>
<keyword evidence="2" id="KW-0378">Hydrolase</keyword>
<gene>
    <name evidence="4" type="ORF">SAMN05216388_101020</name>
</gene>
<dbReference type="CDD" id="cd02883">
    <property type="entry name" value="NUDIX_Hydrolase"/>
    <property type="match status" value="1"/>
</dbReference>
<dbReference type="GO" id="GO:0016787">
    <property type="term" value="F:hydrolase activity"/>
    <property type="evidence" value="ECO:0007669"/>
    <property type="project" value="UniProtKB-KW"/>
</dbReference>
<sequence>MTAPSPRFAELAARDGVLERRKVESVDADRFAALEPKVGPMTWAVGAVVTDDAGRVLLVREDGEWLAPGGEVEPGETHEEALVREVREETGVEIGVGGLVAVTNVAFECGDDRLAFDFAHYTAIPTTTALAVDPGLDGEGIETVEWVEAVPENTVDREVVRRARGQRD</sequence>
<dbReference type="InterPro" id="IPR020476">
    <property type="entry name" value="Nudix_hydrolase"/>
</dbReference>
<evidence type="ECO:0000256" key="2">
    <source>
        <dbReference type="ARBA" id="ARBA00022801"/>
    </source>
</evidence>
<dbReference type="EMBL" id="FOCX01000010">
    <property type="protein sequence ID" value="SEO24676.1"/>
    <property type="molecule type" value="Genomic_DNA"/>
</dbReference>
<evidence type="ECO:0000313" key="5">
    <source>
        <dbReference type="Proteomes" id="UP000198775"/>
    </source>
</evidence>
<dbReference type="PROSITE" id="PS00893">
    <property type="entry name" value="NUDIX_BOX"/>
    <property type="match status" value="1"/>
</dbReference>
<dbReference type="Pfam" id="PF00293">
    <property type="entry name" value="NUDIX"/>
    <property type="match status" value="1"/>
</dbReference>
<dbReference type="PANTHER" id="PTHR43046:SF14">
    <property type="entry name" value="MUTT_NUDIX FAMILY PROTEIN"/>
    <property type="match status" value="1"/>
</dbReference>
<dbReference type="OrthoDB" id="25155at2157"/>
<dbReference type="RefSeq" id="WP_092660258.1">
    <property type="nucleotide sequence ID" value="NZ_FOCX01000010.1"/>
</dbReference>
<reference evidence="5" key="1">
    <citation type="submission" date="2016-10" db="EMBL/GenBank/DDBJ databases">
        <authorList>
            <person name="Varghese N."/>
            <person name="Submissions S."/>
        </authorList>
    </citation>
    <scope>NUCLEOTIDE SEQUENCE [LARGE SCALE GENOMIC DNA]</scope>
    <source>
        <strain evidence="5">IBRC-M 10043</strain>
    </source>
</reference>
<dbReference type="PROSITE" id="PS51462">
    <property type="entry name" value="NUDIX"/>
    <property type="match status" value="1"/>
</dbReference>
<dbReference type="PRINTS" id="PR00502">
    <property type="entry name" value="NUDIXFAMILY"/>
</dbReference>
<evidence type="ECO:0000259" key="3">
    <source>
        <dbReference type="PROSITE" id="PS51462"/>
    </source>
</evidence>
<accession>A0A1H8N572</accession>
<protein>
    <submittedName>
        <fullName evidence="4">ADP-ribose pyrophosphatase YjhB, NUDIX family</fullName>
    </submittedName>
</protein>
<dbReference type="AlphaFoldDB" id="A0A1H8N572"/>
<dbReference type="InterPro" id="IPR000086">
    <property type="entry name" value="NUDIX_hydrolase_dom"/>
</dbReference>
<dbReference type="InterPro" id="IPR020084">
    <property type="entry name" value="NUDIX_hydrolase_CS"/>
</dbReference>
<dbReference type="Gene3D" id="3.90.79.10">
    <property type="entry name" value="Nucleoside Triphosphate Pyrophosphohydrolase"/>
    <property type="match status" value="1"/>
</dbReference>
<dbReference type="SUPFAM" id="SSF55811">
    <property type="entry name" value="Nudix"/>
    <property type="match status" value="1"/>
</dbReference>
<comment type="cofactor">
    <cofactor evidence="1">
        <name>Mg(2+)</name>
        <dbReference type="ChEBI" id="CHEBI:18420"/>
    </cofactor>
</comment>
<dbReference type="Proteomes" id="UP000198775">
    <property type="component" value="Unassembled WGS sequence"/>
</dbReference>
<evidence type="ECO:0000256" key="1">
    <source>
        <dbReference type="ARBA" id="ARBA00001946"/>
    </source>
</evidence>
<dbReference type="InterPro" id="IPR015797">
    <property type="entry name" value="NUDIX_hydrolase-like_dom_sf"/>
</dbReference>
<feature type="domain" description="Nudix hydrolase" evidence="3">
    <location>
        <begin position="40"/>
        <end position="168"/>
    </location>
</feature>
<keyword evidence="5" id="KW-1185">Reference proteome</keyword>
<name>A0A1H8N572_9EURY</name>
<organism evidence="4 5">
    <name type="scientific">Halorientalis persicus</name>
    <dbReference type="NCBI Taxonomy" id="1367881"/>
    <lineage>
        <taxon>Archaea</taxon>
        <taxon>Methanobacteriati</taxon>
        <taxon>Methanobacteriota</taxon>
        <taxon>Stenosarchaea group</taxon>
        <taxon>Halobacteria</taxon>
        <taxon>Halobacteriales</taxon>
        <taxon>Haloarculaceae</taxon>
        <taxon>Halorientalis</taxon>
    </lineage>
</organism>
<dbReference type="PANTHER" id="PTHR43046">
    <property type="entry name" value="GDP-MANNOSE MANNOSYL HYDROLASE"/>
    <property type="match status" value="1"/>
</dbReference>